<sequence length="374" mass="37988">MKSFAAMLPLAGLALAQGQCAPGITYTVTSTAKVTVTVQPSSYAAPSEIVTPATQETKPLPTSDAPYYPISNSTTNGPSGTGTNYPTHTPHVPSTFDTYVLPSSDLVSSSTSSKKIKTVYIVPSLVEETPSSSPAAAAPTKAAPAPVESSPVAAPVESAPAAAPVADTSSGATSSAAGSVKGEASFYGGNIAGGACSFSGYTIPSNLFGTAFGGNWDATKCGVCVAVTNAAGKTIKAMVVDQCPECAASKLDLFESAFTQLGTKSAGIIPISYDIVPCGITSPLVLKNKEGTSPYWFSMQVMNSNVAVSKLEVSTDSGKTWKSTTRSAYNFFENPAGYGTSSVDVKVTATNGKSVVVKNVSVAPNAKMTAGSNF</sequence>
<dbReference type="InterPro" id="IPR009009">
    <property type="entry name" value="RlpA-like_DPBB"/>
</dbReference>
<feature type="region of interest" description="Disordered" evidence="2">
    <location>
        <begin position="129"/>
        <end position="155"/>
    </location>
</feature>
<dbReference type="PANTHER" id="PTHR31836">
    <property type="match status" value="1"/>
</dbReference>
<dbReference type="Gene3D" id="2.40.40.10">
    <property type="entry name" value="RlpA-like domain"/>
    <property type="match status" value="1"/>
</dbReference>
<keyword evidence="6" id="KW-1185">Reference proteome</keyword>
<evidence type="ECO:0000259" key="4">
    <source>
        <dbReference type="Pfam" id="PF03330"/>
    </source>
</evidence>
<dbReference type="InterPro" id="IPR036749">
    <property type="entry name" value="Expansin_CBD_sf"/>
</dbReference>
<feature type="region of interest" description="Disordered" evidence="2">
    <location>
        <begin position="49"/>
        <end position="87"/>
    </location>
</feature>
<dbReference type="PANTHER" id="PTHR31836:SF21">
    <property type="entry name" value="EXPANSIN-LIKE PROTEIN 7"/>
    <property type="match status" value="1"/>
</dbReference>
<dbReference type="NCBIfam" id="NF041144">
    <property type="entry name" value="expansin_EXLX1"/>
    <property type="match status" value="1"/>
</dbReference>
<dbReference type="EMBL" id="ML976745">
    <property type="protein sequence ID" value="KAF1966506.1"/>
    <property type="molecule type" value="Genomic_DNA"/>
</dbReference>
<dbReference type="AlphaFoldDB" id="A0A6A5UUB5"/>
<dbReference type="SUPFAM" id="SSF50685">
    <property type="entry name" value="Barwin-like endoglucanases"/>
    <property type="match status" value="1"/>
</dbReference>
<name>A0A6A5UUB5_9PLEO</name>
<evidence type="ECO:0000313" key="5">
    <source>
        <dbReference type="EMBL" id="KAF1966506.1"/>
    </source>
</evidence>
<proteinExistence type="predicted"/>
<dbReference type="InterPro" id="IPR049818">
    <property type="entry name" value="Expansin_EXLX1-like"/>
</dbReference>
<organism evidence="5 6">
    <name type="scientific">Bimuria novae-zelandiae CBS 107.79</name>
    <dbReference type="NCBI Taxonomy" id="1447943"/>
    <lineage>
        <taxon>Eukaryota</taxon>
        <taxon>Fungi</taxon>
        <taxon>Dikarya</taxon>
        <taxon>Ascomycota</taxon>
        <taxon>Pezizomycotina</taxon>
        <taxon>Dothideomycetes</taxon>
        <taxon>Pleosporomycetidae</taxon>
        <taxon>Pleosporales</taxon>
        <taxon>Massarineae</taxon>
        <taxon>Didymosphaeriaceae</taxon>
        <taxon>Bimuria</taxon>
    </lineage>
</organism>
<dbReference type="Gene3D" id="2.60.40.760">
    <property type="entry name" value="Expansin, cellulose-binding-like domain"/>
    <property type="match status" value="1"/>
</dbReference>
<keyword evidence="1 3" id="KW-0732">Signal</keyword>
<feature type="compositionally biased region" description="Low complexity" evidence="2">
    <location>
        <begin position="71"/>
        <end position="87"/>
    </location>
</feature>
<dbReference type="SUPFAM" id="SSF49590">
    <property type="entry name" value="PHL pollen allergen"/>
    <property type="match status" value="1"/>
</dbReference>
<feature type="signal peptide" evidence="3">
    <location>
        <begin position="1"/>
        <end position="16"/>
    </location>
</feature>
<protein>
    <submittedName>
        <fullName evidence="5">Barwin-like endoglucanase</fullName>
    </submittedName>
</protein>
<dbReference type="Pfam" id="PF03330">
    <property type="entry name" value="DPBB_1"/>
    <property type="match status" value="1"/>
</dbReference>
<evidence type="ECO:0000313" key="6">
    <source>
        <dbReference type="Proteomes" id="UP000800036"/>
    </source>
</evidence>
<dbReference type="CDD" id="cd22271">
    <property type="entry name" value="DPBB_EXP_N-like"/>
    <property type="match status" value="1"/>
</dbReference>
<feature type="domain" description="RlpA-like protein double-psi beta-barrel" evidence="4">
    <location>
        <begin position="222"/>
        <end position="273"/>
    </location>
</feature>
<dbReference type="OrthoDB" id="406505at2759"/>
<evidence type="ECO:0000256" key="3">
    <source>
        <dbReference type="SAM" id="SignalP"/>
    </source>
</evidence>
<gene>
    <name evidence="5" type="ORF">BU23DRAFT_584416</name>
</gene>
<evidence type="ECO:0000256" key="1">
    <source>
        <dbReference type="ARBA" id="ARBA00022729"/>
    </source>
</evidence>
<feature type="chain" id="PRO_5025628791" evidence="3">
    <location>
        <begin position="17"/>
        <end position="374"/>
    </location>
</feature>
<accession>A0A6A5UUB5</accession>
<dbReference type="InterPro" id="IPR036908">
    <property type="entry name" value="RlpA-like_sf"/>
</dbReference>
<reference evidence="5" key="1">
    <citation type="journal article" date="2020" name="Stud. Mycol.">
        <title>101 Dothideomycetes genomes: a test case for predicting lifestyles and emergence of pathogens.</title>
        <authorList>
            <person name="Haridas S."/>
            <person name="Albert R."/>
            <person name="Binder M."/>
            <person name="Bloem J."/>
            <person name="Labutti K."/>
            <person name="Salamov A."/>
            <person name="Andreopoulos B."/>
            <person name="Baker S."/>
            <person name="Barry K."/>
            <person name="Bills G."/>
            <person name="Bluhm B."/>
            <person name="Cannon C."/>
            <person name="Castanera R."/>
            <person name="Culley D."/>
            <person name="Daum C."/>
            <person name="Ezra D."/>
            <person name="Gonzalez J."/>
            <person name="Henrissat B."/>
            <person name="Kuo A."/>
            <person name="Liang C."/>
            <person name="Lipzen A."/>
            <person name="Lutzoni F."/>
            <person name="Magnuson J."/>
            <person name="Mondo S."/>
            <person name="Nolan M."/>
            <person name="Ohm R."/>
            <person name="Pangilinan J."/>
            <person name="Park H.-J."/>
            <person name="Ramirez L."/>
            <person name="Alfaro M."/>
            <person name="Sun H."/>
            <person name="Tritt A."/>
            <person name="Yoshinaga Y."/>
            <person name="Zwiers L.-H."/>
            <person name="Turgeon B."/>
            <person name="Goodwin S."/>
            <person name="Spatafora J."/>
            <person name="Crous P."/>
            <person name="Grigoriev I."/>
        </authorList>
    </citation>
    <scope>NUCLEOTIDE SEQUENCE</scope>
    <source>
        <strain evidence="5">CBS 107.79</strain>
    </source>
</reference>
<dbReference type="Proteomes" id="UP000800036">
    <property type="component" value="Unassembled WGS sequence"/>
</dbReference>
<evidence type="ECO:0000256" key="2">
    <source>
        <dbReference type="SAM" id="MobiDB-lite"/>
    </source>
</evidence>
<dbReference type="InterPro" id="IPR051477">
    <property type="entry name" value="Expansin_CellWall"/>
</dbReference>